<gene>
    <name evidence="8" type="ORF">PIIN_01285</name>
</gene>
<dbReference type="FunCoup" id="G4T831">
    <property type="interactions" value="652"/>
</dbReference>
<feature type="domain" description="Proliferating cell nuclear antigen PCNA C-terminal" evidence="7">
    <location>
        <begin position="128"/>
        <end position="186"/>
    </location>
</feature>
<evidence type="ECO:0000256" key="4">
    <source>
        <dbReference type="RuleBase" id="RU003671"/>
    </source>
</evidence>
<protein>
    <recommendedName>
        <fullName evidence="3">DNA sliding clamp PCNA</fullName>
    </recommendedName>
</protein>
<dbReference type="STRING" id="1109443.G4T831"/>
<dbReference type="PANTHER" id="PTHR11352">
    <property type="entry name" value="PROLIFERATING CELL NUCLEAR ANTIGEN"/>
    <property type="match status" value="1"/>
</dbReference>
<dbReference type="InParanoid" id="G4T831"/>
<comment type="subcellular location">
    <subcellularLocation>
        <location evidence="3">Nucleus</location>
    </subcellularLocation>
</comment>
<evidence type="ECO:0000256" key="5">
    <source>
        <dbReference type="SAM" id="MobiDB-lite"/>
    </source>
</evidence>
<dbReference type="InterPro" id="IPR022649">
    <property type="entry name" value="Pr_cel_nuc_antig_C"/>
</dbReference>
<dbReference type="InterPro" id="IPR022648">
    <property type="entry name" value="Pr_cel_nuc_antig_N"/>
</dbReference>
<dbReference type="GO" id="GO:0030337">
    <property type="term" value="F:DNA polymerase processivity factor activity"/>
    <property type="evidence" value="ECO:0007669"/>
    <property type="project" value="InterPro"/>
</dbReference>
<organism evidence="8 9">
    <name type="scientific">Serendipita indica (strain DSM 11827)</name>
    <name type="common">Root endophyte fungus</name>
    <name type="synonym">Piriformospora indica</name>
    <dbReference type="NCBI Taxonomy" id="1109443"/>
    <lineage>
        <taxon>Eukaryota</taxon>
        <taxon>Fungi</taxon>
        <taxon>Dikarya</taxon>
        <taxon>Basidiomycota</taxon>
        <taxon>Agaricomycotina</taxon>
        <taxon>Agaricomycetes</taxon>
        <taxon>Sebacinales</taxon>
        <taxon>Serendipitaceae</taxon>
        <taxon>Serendipita</taxon>
    </lineage>
</organism>
<dbReference type="Pfam" id="PF00705">
    <property type="entry name" value="PCNA_N"/>
    <property type="match status" value="1"/>
</dbReference>
<keyword evidence="4" id="KW-0235">DNA replication</keyword>
<dbReference type="GO" id="GO:0043626">
    <property type="term" value="C:PCNA complex"/>
    <property type="evidence" value="ECO:0007669"/>
    <property type="project" value="TreeGrafter"/>
</dbReference>
<dbReference type="GO" id="GO:0006275">
    <property type="term" value="P:regulation of DNA replication"/>
    <property type="evidence" value="ECO:0007669"/>
    <property type="project" value="InterPro"/>
</dbReference>
<dbReference type="SUPFAM" id="SSF55979">
    <property type="entry name" value="DNA clamp"/>
    <property type="match status" value="2"/>
</dbReference>
<dbReference type="AlphaFoldDB" id="G4T831"/>
<dbReference type="Proteomes" id="UP000007148">
    <property type="component" value="Unassembled WGS sequence"/>
</dbReference>
<keyword evidence="9" id="KW-1185">Reference proteome</keyword>
<accession>G4T831</accession>
<name>G4T831_SERID</name>
<feature type="domain" description="Proliferating cell nuclear antigen PCNA N-terminal" evidence="6">
    <location>
        <begin position="1"/>
        <end position="124"/>
    </location>
</feature>
<dbReference type="PRINTS" id="PR00339">
    <property type="entry name" value="PCNACYCLIN"/>
</dbReference>
<dbReference type="eggNOG" id="KOG1636">
    <property type="taxonomic scope" value="Eukaryota"/>
</dbReference>
<dbReference type="EMBL" id="CAFZ01000014">
    <property type="protein sequence ID" value="CCA67454.1"/>
    <property type="molecule type" value="Genomic_DNA"/>
</dbReference>
<proteinExistence type="inferred from homology"/>
<dbReference type="OMA" id="GEFACIC"/>
<evidence type="ECO:0000313" key="9">
    <source>
        <dbReference type="Proteomes" id="UP000007148"/>
    </source>
</evidence>
<dbReference type="HOGENOM" id="CLU_043978_0_0_1"/>
<dbReference type="Pfam" id="PF02747">
    <property type="entry name" value="PCNA_C"/>
    <property type="match status" value="2"/>
</dbReference>
<dbReference type="OrthoDB" id="534348at2759"/>
<dbReference type="GO" id="GO:0006272">
    <property type="term" value="P:leading strand elongation"/>
    <property type="evidence" value="ECO:0007669"/>
    <property type="project" value="TreeGrafter"/>
</dbReference>
<dbReference type="PANTHER" id="PTHR11352:SF0">
    <property type="entry name" value="PROLIFERATING CELL NUCLEAR ANTIGEN"/>
    <property type="match status" value="1"/>
</dbReference>
<evidence type="ECO:0000256" key="2">
    <source>
        <dbReference type="ARBA" id="ARBA00023125"/>
    </source>
</evidence>
<feature type="compositionally biased region" description="Low complexity" evidence="5">
    <location>
        <begin position="186"/>
        <end position="198"/>
    </location>
</feature>
<evidence type="ECO:0000259" key="7">
    <source>
        <dbReference type="Pfam" id="PF02747"/>
    </source>
</evidence>
<keyword evidence="3" id="KW-0539">Nucleus</keyword>
<feature type="region of interest" description="Disordered" evidence="5">
    <location>
        <begin position="182"/>
        <end position="264"/>
    </location>
</feature>
<dbReference type="InterPro" id="IPR022659">
    <property type="entry name" value="Pr_cel_nuc_antig_CS"/>
</dbReference>
<dbReference type="GO" id="GO:0019985">
    <property type="term" value="P:translesion synthesis"/>
    <property type="evidence" value="ECO:0007669"/>
    <property type="project" value="TreeGrafter"/>
</dbReference>
<dbReference type="InterPro" id="IPR000730">
    <property type="entry name" value="Pr_cel_nuc_antig"/>
</dbReference>
<evidence type="ECO:0000256" key="3">
    <source>
        <dbReference type="RuleBase" id="RU000641"/>
    </source>
</evidence>
<dbReference type="Gene3D" id="3.10.150.10">
    <property type="entry name" value="DNA Polymerase III, subunit A, domain 2"/>
    <property type="match status" value="3"/>
</dbReference>
<evidence type="ECO:0000313" key="8">
    <source>
        <dbReference type="EMBL" id="CCA67454.1"/>
    </source>
</evidence>
<sequence length="330" mass="36033">MLEATIQEASTLKRLLDAVKELVTDGNFECNDEGIHLQAMDNSHVALVSASLRSEGFSNFRCDRPITLGVNLASLTKVIKCAKDDDEVRLTAADSADNLQLVYNSKASDRVAQYDVKLMDIDQETLTIPDTDYDATVSMSSAEFARLCRDLGALGESVAIEVTKEGVRFSCEGDAANGTVLLKADSSGGRHSGGSSSKMKIKKEEDEDARMDEDASEDDGGEKEDEDEDDEEETSKKRKRSKASSEKAPKGKAKKARKTEEEGDVQGVQLVMSQHVALTFSIKYLLNFAKSANLCNRVTLSLSNDVPLMVQYDFGQGVIKYFLAPKLTDS</sequence>
<reference evidence="8 9" key="1">
    <citation type="journal article" date="2011" name="PLoS Pathog.">
        <title>Endophytic Life Strategies Decoded by Genome and Transcriptome Analyses of the Mutualistic Root Symbiont Piriformospora indica.</title>
        <authorList>
            <person name="Zuccaro A."/>
            <person name="Lahrmann U."/>
            <person name="Guldener U."/>
            <person name="Langen G."/>
            <person name="Pfiffi S."/>
            <person name="Biedenkopf D."/>
            <person name="Wong P."/>
            <person name="Samans B."/>
            <person name="Grimm C."/>
            <person name="Basiewicz M."/>
            <person name="Murat C."/>
            <person name="Martin F."/>
            <person name="Kogel K.H."/>
        </authorList>
    </citation>
    <scope>NUCLEOTIDE SEQUENCE [LARGE SCALE GENOMIC DNA]</scope>
    <source>
        <strain evidence="8 9">DSM 11827</strain>
    </source>
</reference>
<dbReference type="HAMAP" id="MF_00317">
    <property type="entry name" value="DNApol_clamp_arch"/>
    <property type="match status" value="1"/>
</dbReference>
<dbReference type="GO" id="GO:0006298">
    <property type="term" value="P:mismatch repair"/>
    <property type="evidence" value="ECO:0007669"/>
    <property type="project" value="TreeGrafter"/>
</dbReference>
<comment type="similarity">
    <text evidence="1 4">Belongs to the PCNA family.</text>
</comment>
<feature type="compositionally biased region" description="Acidic residues" evidence="5">
    <location>
        <begin position="205"/>
        <end position="233"/>
    </location>
</feature>
<dbReference type="CDD" id="cd00577">
    <property type="entry name" value="PCNA"/>
    <property type="match status" value="1"/>
</dbReference>
<comment type="function">
    <text evidence="3">This protein is an auxiliary protein of DNA polymerase delta and is involved in the control of eukaryotic DNA replication by increasing the polymerase's processivity during elongation of the leading strand.</text>
</comment>
<evidence type="ECO:0000256" key="1">
    <source>
        <dbReference type="ARBA" id="ARBA00010462"/>
    </source>
</evidence>
<feature type="domain" description="Proliferating cell nuclear antigen PCNA C-terminal" evidence="7">
    <location>
        <begin position="261"/>
        <end position="326"/>
    </location>
</feature>
<evidence type="ECO:0000259" key="6">
    <source>
        <dbReference type="Pfam" id="PF00705"/>
    </source>
</evidence>
<dbReference type="NCBIfam" id="TIGR00590">
    <property type="entry name" value="pcna"/>
    <property type="match status" value="1"/>
</dbReference>
<comment type="caution">
    <text evidence="8">The sequence shown here is derived from an EMBL/GenBank/DDBJ whole genome shotgun (WGS) entry which is preliminary data.</text>
</comment>
<dbReference type="GO" id="GO:0003677">
    <property type="term" value="F:DNA binding"/>
    <property type="evidence" value="ECO:0007669"/>
    <property type="project" value="UniProtKB-KW"/>
</dbReference>
<keyword evidence="2 4" id="KW-0238">DNA-binding</keyword>
<dbReference type="InterPro" id="IPR046938">
    <property type="entry name" value="DNA_clamp_sf"/>
</dbReference>
<dbReference type="FunFam" id="3.10.150.10:FF:000008">
    <property type="entry name" value="Proliferating cell nuclear antigen"/>
    <property type="match status" value="1"/>
</dbReference>
<dbReference type="PROSITE" id="PS00293">
    <property type="entry name" value="PCNA_2"/>
    <property type="match status" value="1"/>
</dbReference>